<feature type="chain" id="PRO_5040146215" evidence="1">
    <location>
        <begin position="19"/>
        <end position="43"/>
    </location>
</feature>
<keyword evidence="3" id="KW-1185">Reference proteome</keyword>
<protein>
    <submittedName>
        <fullName evidence="2">8982_t:CDS:1</fullName>
    </submittedName>
</protein>
<comment type="caution">
    <text evidence="2">The sequence shown here is derived from an EMBL/GenBank/DDBJ whole genome shotgun (WGS) entry which is preliminary data.</text>
</comment>
<evidence type="ECO:0000256" key="1">
    <source>
        <dbReference type="SAM" id="SignalP"/>
    </source>
</evidence>
<keyword evidence="1" id="KW-0732">Signal</keyword>
<gene>
    <name evidence="2" type="ORF">PBRASI_LOCUS3696</name>
</gene>
<evidence type="ECO:0000313" key="2">
    <source>
        <dbReference type="EMBL" id="CAG8522419.1"/>
    </source>
</evidence>
<evidence type="ECO:0000313" key="3">
    <source>
        <dbReference type="Proteomes" id="UP000789739"/>
    </source>
</evidence>
<dbReference type="AlphaFoldDB" id="A0A9N9FBE7"/>
<name>A0A9N9FBE7_9GLOM</name>
<dbReference type="EMBL" id="CAJVPI010000344">
    <property type="protein sequence ID" value="CAG8522419.1"/>
    <property type="molecule type" value="Genomic_DNA"/>
</dbReference>
<dbReference type="Proteomes" id="UP000789739">
    <property type="component" value="Unassembled WGS sequence"/>
</dbReference>
<proteinExistence type="predicted"/>
<feature type="signal peptide" evidence="1">
    <location>
        <begin position="1"/>
        <end position="18"/>
    </location>
</feature>
<sequence length="43" mass="4862">MVANIMSGLNVLMYLMAALEWHQMTSTNSIFQKTRSFVTPPNS</sequence>
<reference evidence="2" key="1">
    <citation type="submission" date="2021-06" db="EMBL/GenBank/DDBJ databases">
        <authorList>
            <person name="Kallberg Y."/>
            <person name="Tangrot J."/>
            <person name="Rosling A."/>
        </authorList>
    </citation>
    <scope>NUCLEOTIDE SEQUENCE</scope>
    <source>
        <strain evidence="2">BR232B</strain>
    </source>
</reference>
<organism evidence="2 3">
    <name type="scientific">Paraglomus brasilianum</name>
    <dbReference type="NCBI Taxonomy" id="144538"/>
    <lineage>
        <taxon>Eukaryota</taxon>
        <taxon>Fungi</taxon>
        <taxon>Fungi incertae sedis</taxon>
        <taxon>Mucoromycota</taxon>
        <taxon>Glomeromycotina</taxon>
        <taxon>Glomeromycetes</taxon>
        <taxon>Paraglomerales</taxon>
        <taxon>Paraglomeraceae</taxon>
        <taxon>Paraglomus</taxon>
    </lineage>
</organism>
<accession>A0A9N9FBE7</accession>